<evidence type="ECO:0000313" key="2">
    <source>
        <dbReference type="EMBL" id="CAI9122256.1"/>
    </source>
</evidence>
<dbReference type="PANTHER" id="PTHR30007:SF0">
    <property type="entry name" value="TRANSPOSASE"/>
    <property type="match status" value="1"/>
</dbReference>
<dbReference type="EMBL" id="CATKSH010000040">
    <property type="protein sequence ID" value="CAI9122256.1"/>
    <property type="molecule type" value="Genomic_DNA"/>
</dbReference>
<dbReference type="Proteomes" id="UP001176960">
    <property type="component" value="Unassembled WGS sequence"/>
</dbReference>
<evidence type="ECO:0000259" key="1">
    <source>
        <dbReference type="Pfam" id="PF01609"/>
    </source>
</evidence>
<gene>
    <name evidence="2" type="ORF">LMG32879_003116</name>
</gene>
<dbReference type="GO" id="GO:0003677">
    <property type="term" value="F:DNA binding"/>
    <property type="evidence" value="ECO:0007669"/>
    <property type="project" value="InterPro"/>
</dbReference>
<keyword evidence="3" id="KW-1185">Reference proteome</keyword>
<dbReference type="GO" id="GO:0004803">
    <property type="term" value="F:transposase activity"/>
    <property type="evidence" value="ECO:0007669"/>
    <property type="project" value="InterPro"/>
</dbReference>
<feature type="domain" description="Transposase IS4-like" evidence="1">
    <location>
        <begin position="2"/>
        <end position="116"/>
    </location>
</feature>
<dbReference type="GO" id="GO:0006313">
    <property type="term" value="P:DNA transposition"/>
    <property type="evidence" value="ECO:0007669"/>
    <property type="project" value="InterPro"/>
</dbReference>
<sequence>MAVDTLGYLLALHGTPTNREDHTEVGCLAAAIQEVTDGSVELAYVDEGYTGSKPDEAVRPHGIALEVVKLPQAKCGFVLLPRRWVAERSFAWPHGVAGSSRITSVTRQRSQVFMSSHSHVSCSEMPLYSLTVHNAL</sequence>
<comment type="caution">
    <text evidence="2">The sequence shown here is derived from an EMBL/GenBank/DDBJ whole genome shotgun (WGS) entry which is preliminary data.</text>
</comment>
<dbReference type="Pfam" id="PF01609">
    <property type="entry name" value="DDE_Tnp_1"/>
    <property type="match status" value="1"/>
</dbReference>
<protein>
    <recommendedName>
        <fullName evidence="1">Transposase IS4-like domain-containing protein</fullName>
    </recommendedName>
</protein>
<evidence type="ECO:0000313" key="3">
    <source>
        <dbReference type="Proteomes" id="UP001176960"/>
    </source>
</evidence>
<organism evidence="2 3">
    <name type="scientific">Brytella acorum</name>
    <dbReference type="NCBI Taxonomy" id="2959299"/>
    <lineage>
        <taxon>Bacteria</taxon>
        <taxon>Pseudomonadati</taxon>
        <taxon>Pseudomonadota</taxon>
        <taxon>Alphaproteobacteria</taxon>
        <taxon>Acetobacterales</taxon>
        <taxon>Acetobacteraceae</taxon>
        <taxon>Brytella</taxon>
    </lineage>
</organism>
<accession>A0AA35UZ40</accession>
<reference evidence="2" key="1">
    <citation type="submission" date="2023-03" db="EMBL/GenBank/DDBJ databases">
        <authorList>
            <person name="Cleenwerck I."/>
        </authorList>
    </citation>
    <scope>NUCLEOTIDE SEQUENCE</scope>
    <source>
        <strain evidence="2">LMG 32879</strain>
    </source>
</reference>
<proteinExistence type="predicted"/>
<dbReference type="InterPro" id="IPR002559">
    <property type="entry name" value="Transposase_11"/>
</dbReference>
<name>A0AA35UZ40_9PROT</name>
<dbReference type="PANTHER" id="PTHR30007">
    <property type="entry name" value="PHP DOMAIN PROTEIN"/>
    <property type="match status" value="1"/>
</dbReference>
<dbReference type="AlphaFoldDB" id="A0AA35UZ40"/>